<protein>
    <recommendedName>
        <fullName evidence="13">Endonuclease III homolog</fullName>
        <ecNumber evidence="13">3.2.2.-</ecNumber>
        <ecNumber evidence="13">4.2.99.18</ecNumber>
    </recommendedName>
    <alternativeName>
        <fullName evidence="13">Bifunctional DNA N-glycosylase/DNA-(apurinic or apyrimidinic site) lyase</fullName>
        <shortName evidence="13">DNA glycosylase/AP lyase</shortName>
    </alternativeName>
</protein>
<keyword evidence="9" id="KW-0411">Iron-sulfur</keyword>
<dbReference type="InterPro" id="IPR023170">
    <property type="entry name" value="HhH_base_excis_C"/>
</dbReference>
<dbReference type="EMBL" id="LR788605">
    <property type="protein sequence ID" value="CAB3264467.1"/>
    <property type="molecule type" value="mRNA"/>
</dbReference>
<dbReference type="GO" id="GO:0046872">
    <property type="term" value="F:metal ion binding"/>
    <property type="evidence" value="ECO:0007669"/>
    <property type="project" value="UniProtKB-KW"/>
</dbReference>
<evidence type="ECO:0000256" key="10">
    <source>
        <dbReference type="ARBA" id="ARBA00023204"/>
    </source>
</evidence>
<comment type="subcellular location">
    <subcellularLocation>
        <location evidence="13">Nucleus</location>
    </subcellularLocation>
    <subcellularLocation>
        <location evidence="13">Mitochondrion</location>
    </subcellularLocation>
</comment>
<evidence type="ECO:0000256" key="13">
    <source>
        <dbReference type="HAMAP-Rule" id="MF_03183"/>
    </source>
</evidence>
<dbReference type="GO" id="GO:0000703">
    <property type="term" value="F:oxidized pyrimidine nucleobase lesion DNA N-glycosylase activity"/>
    <property type="evidence" value="ECO:0007669"/>
    <property type="project" value="UniProtKB-UniRule"/>
</dbReference>
<evidence type="ECO:0000259" key="14">
    <source>
        <dbReference type="SMART" id="SM00478"/>
    </source>
</evidence>
<evidence type="ECO:0000256" key="11">
    <source>
        <dbReference type="ARBA" id="ARBA00023239"/>
    </source>
</evidence>
<proteinExistence type="evidence at transcript level"/>
<dbReference type="PROSITE" id="PS00764">
    <property type="entry name" value="ENDONUCLEASE_III_1"/>
    <property type="match status" value="1"/>
</dbReference>
<dbReference type="InterPro" id="IPR003265">
    <property type="entry name" value="HhH-GPD_domain"/>
</dbReference>
<dbReference type="EC" id="4.2.99.18" evidence="13"/>
<comment type="caution">
    <text evidence="13">Lacks conserved residue(s) required for the propagation of feature annotation.</text>
</comment>
<dbReference type="GO" id="GO:0140078">
    <property type="term" value="F:class I DNA-(apurinic or apyrimidinic site) endonuclease activity"/>
    <property type="evidence" value="ECO:0007669"/>
    <property type="project" value="UniProtKB-EC"/>
</dbReference>
<keyword evidence="13" id="KW-0496">Mitochondrion</keyword>
<keyword evidence="15" id="KW-0255">Endonuclease</keyword>
<keyword evidence="6 13" id="KW-0378">Hydrolase</keyword>
<dbReference type="InterPro" id="IPR030841">
    <property type="entry name" value="NTH1"/>
</dbReference>
<dbReference type="EC" id="3.2.2.-" evidence="13"/>
<keyword evidence="7" id="KW-0809">Transit peptide</keyword>
<dbReference type="InterPro" id="IPR000445">
    <property type="entry name" value="HhH_motif"/>
</dbReference>
<organism evidence="15">
    <name type="scientific">Phallusia mammillata</name>
    <dbReference type="NCBI Taxonomy" id="59560"/>
    <lineage>
        <taxon>Eukaryota</taxon>
        <taxon>Metazoa</taxon>
        <taxon>Chordata</taxon>
        <taxon>Tunicata</taxon>
        <taxon>Ascidiacea</taxon>
        <taxon>Phlebobranchia</taxon>
        <taxon>Ascidiidae</taxon>
        <taxon>Phallusia</taxon>
    </lineage>
</organism>
<dbReference type="InterPro" id="IPR004035">
    <property type="entry name" value="Endouclease-III_FeS-bd_BS"/>
</dbReference>
<dbReference type="FunFam" id="1.10.1670.10:FF:000003">
    <property type="entry name" value="Endonuclease III homolog"/>
    <property type="match status" value="1"/>
</dbReference>
<dbReference type="Pfam" id="PF00633">
    <property type="entry name" value="HHH"/>
    <property type="match status" value="1"/>
</dbReference>
<dbReference type="GO" id="GO:0051539">
    <property type="term" value="F:4 iron, 4 sulfur cluster binding"/>
    <property type="evidence" value="ECO:0007669"/>
    <property type="project" value="UniProtKB-KW"/>
</dbReference>
<dbReference type="GO" id="GO:0006285">
    <property type="term" value="P:base-excision repair, AP site formation"/>
    <property type="evidence" value="ECO:0007669"/>
    <property type="project" value="UniProtKB-UniRule"/>
</dbReference>
<keyword evidence="15" id="KW-0540">Nuclease</keyword>
<reference evidence="15" key="1">
    <citation type="submission" date="2020-04" db="EMBL/GenBank/DDBJ databases">
        <authorList>
            <person name="Neveu A P."/>
        </authorList>
    </citation>
    <scope>NUCLEOTIDE SEQUENCE</scope>
    <source>
        <tissue evidence="15">Whole embryo</tissue>
    </source>
</reference>
<gene>
    <name evidence="15" type="primary">Nthl1</name>
    <name evidence="13" type="synonym">NTH1</name>
</gene>
<dbReference type="SMART" id="SM00478">
    <property type="entry name" value="ENDO3c"/>
    <property type="match status" value="1"/>
</dbReference>
<evidence type="ECO:0000256" key="5">
    <source>
        <dbReference type="ARBA" id="ARBA00022763"/>
    </source>
</evidence>
<dbReference type="GO" id="GO:0003677">
    <property type="term" value="F:DNA binding"/>
    <property type="evidence" value="ECO:0007669"/>
    <property type="project" value="UniProtKB-UniRule"/>
</dbReference>
<evidence type="ECO:0000256" key="4">
    <source>
        <dbReference type="ARBA" id="ARBA00022723"/>
    </source>
</evidence>
<dbReference type="GO" id="GO:0006289">
    <property type="term" value="P:nucleotide-excision repair"/>
    <property type="evidence" value="ECO:0007669"/>
    <property type="project" value="TreeGrafter"/>
</dbReference>
<evidence type="ECO:0000256" key="6">
    <source>
        <dbReference type="ARBA" id="ARBA00022801"/>
    </source>
</evidence>
<name>A0A6F9DM04_9ASCI</name>
<comment type="cofactor">
    <cofactor evidence="1">
        <name>[4Fe-4S] cluster</name>
        <dbReference type="ChEBI" id="CHEBI:49883"/>
    </cofactor>
</comment>
<dbReference type="Gene3D" id="1.10.1670.10">
    <property type="entry name" value="Helix-hairpin-Helix base-excision DNA repair enzymes (C-terminal)"/>
    <property type="match status" value="1"/>
</dbReference>
<dbReference type="AlphaFoldDB" id="A0A6F9DM04"/>
<dbReference type="GO" id="GO:0005634">
    <property type="term" value="C:nucleus"/>
    <property type="evidence" value="ECO:0007669"/>
    <property type="project" value="UniProtKB-SubCell"/>
</dbReference>
<feature type="domain" description="HhH-GPD" evidence="14">
    <location>
        <begin position="146"/>
        <end position="296"/>
    </location>
</feature>
<evidence type="ECO:0000256" key="3">
    <source>
        <dbReference type="ARBA" id="ARBA00022485"/>
    </source>
</evidence>
<sequence length="324" mass="36975">MAKNGSRKSVMRFITYRNAGNSWFVMKICLHFVMSQISKSKYFGPTTRASKRTAKTTTVTPAKKLGVELKENASKTKVPKIKKVSSGTAKTKLKWEPDKWEMQLENIRKMREMKDAPVDTMGCERCTQDGYTEKEKRYHILTSLMLSSQTKDHVTHGAMDKLLNHGLTVDKIVGISDKKLGELIYPVGFWKRKVEYIKKTASILKEHYDCDIPSTVETLVKLPGVGPKMAYLTMTCAWDKVVGIGVDVHVHRISNRLGWVKKKTKEPEQTRQGLEDWLPREYWKEVNWLLVGFGQQVCLPVSPKCEFCLNNQICPASTAKSKKK</sequence>
<keyword evidence="8" id="KW-0408">Iron</keyword>
<keyword evidence="3" id="KW-0004">4Fe-4S</keyword>
<dbReference type="FunFam" id="1.10.340.30:FF:000005">
    <property type="entry name" value="Endonuclease III-like protein 1"/>
    <property type="match status" value="1"/>
</dbReference>
<evidence type="ECO:0000256" key="12">
    <source>
        <dbReference type="ARBA" id="ARBA00023295"/>
    </source>
</evidence>
<accession>A0A6F9DM04</accession>
<dbReference type="GO" id="GO:0005739">
    <property type="term" value="C:mitochondrion"/>
    <property type="evidence" value="ECO:0007669"/>
    <property type="project" value="UniProtKB-SubCell"/>
</dbReference>
<dbReference type="HAMAP" id="MF_03183">
    <property type="entry name" value="Endonuclease_III_Nth"/>
    <property type="match status" value="1"/>
</dbReference>
<dbReference type="CDD" id="cd00056">
    <property type="entry name" value="ENDO3c"/>
    <property type="match status" value="1"/>
</dbReference>
<keyword evidence="13" id="KW-0539">Nucleus</keyword>
<evidence type="ECO:0000256" key="7">
    <source>
        <dbReference type="ARBA" id="ARBA00022946"/>
    </source>
</evidence>
<dbReference type="SUPFAM" id="SSF48150">
    <property type="entry name" value="DNA-glycosylase"/>
    <property type="match status" value="1"/>
</dbReference>
<dbReference type="Gene3D" id="1.10.340.30">
    <property type="entry name" value="Hypothetical protein, domain 2"/>
    <property type="match status" value="1"/>
</dbReference>
<dbReference type="InterPro" id="IPR011257">
    <property type="entry name" value="DNA_glycosylase"/>
</dbReference>
<evidence type="ECO:0000256" key="1">
    <source>
        <dbReference type="ARBA" id="ARBA00001966"/>
    </source>
</evidence>
<dbReference type="Pfam" id="PF00730">
    <property type="entry name" value="HhH-GPD"/>
    <property type="match status" value="1"/>
</dbReference>
<keyword evidence="11 13" id="KW-0456">Lyase</keyword>
<keyword evidence="12 13" id="KW-0326">Glycosidase</keyword>
<evidence type="ECO:0000313" key="15">
    <source>
        <dbReference type="EMBL" id="CAB3264467.1"/>
    </source>
</evidence>
<dbReference type="PANTHER" id="PTHR43286">
    <property type="entry name" value="ENDONUCLEASE III-LIKE PROTEIN 1"/>
    <property type="match status" value="1"/>
</dbReference>
<evidence type="ECO:0000256" key="8">
    <source>
        <dbReference type="ARBA" id="ARBA00023004"/>
    </source>
</evidence>
<comment type="catalytic activity">
    <reaction evidence="13">
        <text>2'-deoxyribonucleotide-(2'-deoxyribose 5'-phosphate)-2'-deoxyribonucleotide-DNA = a 3'-end 2'-deoxyribonucleotide-(2,3-dehydro-2,3-deoxyribose 5'-phosphate)-DNA + a 5'-end 5'-phospho-2'-deoxyribonucleoside-DNA + H(+)</text>
        <dbReference type="Rhea" id="RHEA:66592"/>
        <dbReference type="Rhea" id="RHEA-COMP:13180"/>
        <dbReference type="Rhea" id="RHEA-COMP:16897"/>
        <dbReference type="Rhea" id="RHEA-COMP:17067"/>
        <dbReference type="ChEBI" id="CHEBI:15378"/>
        <dbReference type="ChEBI" id="CHEBI:136412"/>
        <dbReference type="ChEBI" id="CHEBI:157695"/>
        <dbReference type="ChEBI" id="CHEBI:167181"/>
        <dbReference type="EC" id="4.2.99.18"/>
    </reaction>
</comment>
<keyword evidence="4" id="KW-0479">Metal-binding</keyword>
<dbReference type="PANTHER" id="PTHR43286:SF1">
    <property type="entry name" value="ENDONUCLEASE III-LIKE PROTEIN 1"/>
    <property type="match status" value="1"/>
</dbReference>
<keyword evidence="5 13" id="KW-0227">DNA damage</keyword>
<comment type="function">
    <text evidence="13">Bifunctional DNA N-glycosylase with associated apurinic/apyrimidinic (AP) lyase function that catalyzes the first step in base excision repair (BER), the primary repair pathway for the repair of oxidative DNA damage. The DNA N-glycosylase activity releases the damaged DNA base from DNA by cleaving the N-glycosidic bond, leaving an AP site. The AP lyase activity cleaves the phosphodiester bond 3' to the AP site by a beta-elimination. Primarily recognizes and repairs oxidative base damage of pyrimidines.</text>
</comment>
<comment type="similarity">
    <text evidence="2 13">Belongs to the Nth/MutY family.</text>
</comment>
<keyword evidence="10 13" id="KW-0234">DNA repair</keyword>
<evidence type="ECO:0000256" key="9">
    <source>
        <dbReference type="ARBA" id="ARBA00023014"/>
    </source>
</evidence>
<evidence type="ECO:0000256" key="2">
    <source>
        <dbReference type="ARBA" id="ARBA00008343"/>
    </source>
</evidence>